<keyword evidence="2" id="KW-1185">Reference proteome</keyword>
<feature type="non-terminal residue" evidence="1">
    <location>
        <position position="1"/>
    </location>
</feature>
<comment type="caution">
    <text evidence="1">The sequence shown here is derived from an EMBL/GenBank/DDBJ whole genome shotgun (WGS) entry which is preliminary data.</text>
</comment>
<dbReference type="EMBL" id="RJLS01000024">
    <property type="protein sequence ID" value="RNM21069.1"/>
    <property type="molecule type" value="Genomic_DNA"/>
</dbReference>
<sequence length="73" mass="8362">LRQFVIHLSRYKAQMSLALKGQRFALFKTQYVLSCNSNYLGYTGLRYTAFNAAFSCTRIILDIVLASVACFRQ</sequence>
<organism evidence="1 2">
    <name type="scientific">Dickeya undicola</name>
    <dbReference type="NCBI Taxonomy" id="1577887"/>
    <lineage>
        <taxon>Bacteria</taxon>
        <taxon>Pseudomonadati</taxon>
        <taxon>Pseudomonadota</taxon>
        <taxon>Gammaproteobacteria</taxon>
        <taxon>Enterobacterales</taxon>
        <taxon>Pectobacteriaceae</taxon>
        <taxon>Dickeya</taxon>
    </lineage>
</organism>
<dbReference type="Proteomes" id="UP000271870">
    <property type="component" value="Unassembled WGS sequence"/>
</dbReference>
<name>A0ABX9WT12_9GAMM</name>
<accession>A0ABX9WT12</accession>
<gene>
    <name evidence="1" type="ORF">EFS38_16660</name>
</gene>
<proteinExistence type="predicted"/>
<evidence type="ECO:0000313" key="2">
    <source>
        <dbReference type="Proteomes" id="UP000271870"/>
    </source>
</evidence>
<reference evidence="1 2" key="1">
    <citation type="submission" date="2018-11" db="EMBL/GenBank/DDBJ databases">
        <title>Characterization of surface water Dickeya isolates.</title>
        <authorList>
            <person name="Van Gijsegem F."/>
            <person name="Pedron J."/>
        </authorList>
    </citation>
    <scope>NUCLEOTIDE SEQUENCE [LARGE SCALE GENOMIC DNA]</scope>
    <source>
        <strain evidence="1 2">FVG10-MFV-A16</strain>
    </source>
</reference>
<evidence type="ECO:0000313" key="1">
    <source>
        <dbReference type="EMBL" id="RNM21069.1"/>
    </source>
</evidence>
<protein>
    <submittedName>
        <fullName evidence="1">Uncharacterized protein</fullName>
    </submittedName>
</protein>